<dbReference type="Gene3D" id="3.80.10.10">
    <property type="entry name" value="Ribonuclease Inhibitor"/>
    <property type="match status" value="1"/>
</dbReference>
<dbReference type="EMBL" id="RYYU01000001">
    <property type="protein sequence ID" value="RUL60134.1"/>
    <property type="molecule type" value="Genomic_DNA"/>
</dbReference>
<keyword evidence="3" id="KW-1185">Reference proteome</keyword>
<accession>A0A3S0RQ70</accession>
<dbReference type="InterPro" id="IPR032675">
    <property type="entry name" value="LRR_dom_sf"/>
</dbReference>
<dbReference type="SUPFAM" id="SSF52058">
    <property type="entry name" value="L domain-like"/>
    <property type="match status" value="1"/>
</dbReference>
<sequence>MKTLFTIAALALATVSTNATNAFRAEKEMVGFNINGTNSKHISPMLKVDKEPVTVTFNLEKGGALNDSLEKYDRNSIEVIIITGEINGTDIAHLTDLSRSFYGYGDHGSLRKIDLSGANIVSGGSSYIRDEDGNEIYSSNDTIGERMFYECVRLNEVVLPTVAKYIGKSAFESCRALKSVTIPETVKGIGEFAFYYCDSINNVVLAEGIEEIPRSSFSRCKCLTSFVIPSTVKKIGRMAFFGASALEEINMPEGVEEIAYGAFSACNSATKITIPSTVTKIYNLAFSNCTAVKTISSYITNPTDVAQGDNVFTNVDYKNCVLMVPGGTKKLYQEATAFSNFMTITEMTTGINDKTTAGNVTEIARYSLSGNLLTAPAKGVNIVKYSDGKTVKVVVR</sequence>
<reference evidence="2 3" key="1">
    <citation type="submission" date="2018-12" db="EMBL/GenBank/DDBJ databases">
        <title>Genome sequencing of Prevotella sp. KCOM 3155 (= JS262).</title>
        <authorList>
            <person name="Kook J.-K."/>
            <person name="Park S.-N."/>
            <person name="Lim Y.K."/>
        </authorList>
    </citation>
    <scope>NUCLEOTIDE SEQUENCE [LARGE SCALE GENOMIC DNA]</scope>
    <source>
        <strain evidence="2 3">KCOM 3155</strain>
    </source>
</reference>
<comment type="caution">
    <text evidence="2">The sequence shown here is derived from an EMBL/GenBank/DDBJ whole genome shotgun (WGS) entry which is preliminary data.</text>
</comment>
<name>A0A3S0RQ70_9BACT</name>
<feature type="chain" id="PRO_5018544939" evidence="1">
    <location>
        <begin position="25"/>
        <end position="396"/>
    </location>
</feature>
<gene>
    <name evidence="2" type="ORF">EHV08_10520</name>
</gene>
<dbReference type="Gene3D" id="3.40.50.12480">
    <property type="match status" value="2"/>
</dbReference>
<dbReference type="InterPro" id="IPR026906">
    <property type="entry name" value="LRR_5"/>
</dbReference>
<feature type="signal peptide" evidence="1">
    <location>
        <begin position="1"/>
        <end position="24"/>
    </location>
</feature>
<dbReference type="OrthoDB" id="1058315at2"/>
<dbReference type="PANTHER" id="PTHR45661">
    <property type="entry name" value="SURFACE ANTIGEN"/>
    <property type="match status" value="1"/>
</dbReference>
<proteinExistence type="predicted"/>
<dbReference type="AlphaFoldDB" id="A0A3S0RQ70"/>
<dbReference type="InterPro" id="IPR053139">
    <property type="entry name" value="Surface_bspA-like"/>
</dbReference>
<organism evidence="2 3">
    <name type="scientific">Prevotella koreensis</name>
    <dbReference type="NCBI Taxonomy" id="2490854"/>
    <lineage>
        <taxon>Bacteria</taxon>
        <taxon>Pseudomonadati</taxon>
        <taxon>Bacteroidota</taxon>
        <taxon>Bacteroidia</taxon>
        <taxon>Bacteroidales</taxon>
        <taxon>Prevotellaceae</taxon>
        <taxon>Prevotella</taxon>
    </lineage>
</organism>
<evidence type="ECO:0000256" key="1">
    <source>
        <dbReference type="SAM" id="SignalP"/>
    </source>
</evidence>
<keyword evidence="1" id="KW-0732">Signal</keyword>
<dbReference type="Proteomes" id="UP000278983">
    <property type="component" value="Unassembled WGS sequence"/>
</dbReference>
<protein>
    <submittedName>
        <fullName evidence="2">Leucine-rich repeat domain-containing protein</fullName>
    </submittedName>
</protein>
<dbReference type="Pfam" id="PF13306">
    <property type="entry name" value="LRR_5"/>
    <property type="match status" value="1"/>
</dbReference>
<dbReference type="PANTHER" id="PTHR45661:SF3">
    <property type="entry name" value="IG-LIKE DOMAIN-CONTAINING PROTEIN"/>
    <property type="match status" value="1"/>
</dbReference>
<dbReference type="RefSeq" id="WP_126679227.1">
    <property type="nucleotide sequence ID" value="NZ_RYYU01000001.1"/>
</dbReference>
<evidence type="ECO:0000313" key="3">
    <source>
        <dbReference type="Proteomes" id="UP000278983"/>
    </source>
</evidence>
<evidence type="ECO:0000313" key="2">
    <source>
        <dbReference type="EMBL" id="RUL60134.1"/>
    </source>
</evidence>